<evidence type="ECO:0000313" key="1">
    <source>
        <dbReference type="EMBL" id="KAJ8978711.1"/>
    </source>
</evidence>
<keyword evidence="2" id="KW-1185">Reference proteome</keyword>
<gene>
    <name evidence="1" type="ORF">NQ317_015959</name>
</gene>
<reference evidence="1" key="1">
    <citation type="journal article" date="2023" name="Insect Mol. Biol.">
        <title>Genome sequencing provides insights into the evolution of gene families encoding plant cell wall-degrading enzymes in longhorned beetles.</title>
        <authorList>
            <person name="Shin N.R."/>
            <person name="Okamura Y."/>
            <person name="Kirsch R."/>
            <person name="Pauchet Y."/>
        </authorList>
    </citation>
    <scope>NUCLEOTIDE SEQUENCE</scope>
    <source>
        <strain evidence="1">MMC_N1</strain>
    </source>
</reference>
<evidence type="ECO:0000313" key="2">
    <source>
        <dbReference type="Proteomes" id="UP001162164"/>
    </source>
</evidence>
<comment type="caution">
    <text evidence="1">The sequence shown here is derived from an EMBL/GenBank/DDBJ whole genome shotgun (WGS) entry which is preliminary data.</text>
</comment>
<name>A0ABQ9JKJ1_9CUCU</name>
<accession>A0ABQ9JKJ1</accession>
<dbReference type="Proteomes" id="UP001162164">
    <property type="component" value="Unassembled WGS sequence"/>
</dbReference>
<protein>
    <recommendedName>
        <fullName evidence="3">DUF4817 domain-containing protein</fullName>
    </recommendedName>
</protein>
<sequence length="167" mass="19650">MVHMYANNELVDMLLMYGECHQVAAEAARRYAERFPNRHKVRATSVTKKEMYLLYVKPIMFRVYVSAITYTDQNQREMFVIVVTAMLQIVEDTYQLIYAYNNGKREKSEYEKTLKSICDVMNDELPSEILVYLLTLVDMPHEDGNQLPIMEKIQKTYSCLAERQNVL</sequence>
<organism evidence="1 2">
    <name type="scientific">Molorchus minor</name>
    <dbReference type="NCBI Taxonomy" id="1323400"/>
    <lineage>
        <taxon>Eukaryota</taxon>
        <taxon>Metazoa</taxon>
        <taxon>Ecdysozoa</taxon>
        <taxon>Arthropoda</taxon>
        <taxon>Hexapoda</taxon>
        <taxon>Insecta</taxon>
        <taxon>Pterygota</taxon>
        <taxon>Neoptera</taxon>
        <taxon>Endopterygota</taxon>
        <taxon>Coleoptera</taxon>
        <taxon>Polyphaga</taxon>
        <taxon>Cucujiformia</taxon>
        <taxon>Chrysomeloidea</taxon>
        <taxon>Cerambycidae</taxon>
        <taxon>Lamiinae</taxon>
        <taxon>Monochamini</taxon>
        <taxon>Molorchus</taxon>
    </lineage>
</organism>
<evidence type="ECO:0008006" key="3">
    <source>
        <dbReference type="Google" id="ProtNLM"/>
    </source>
</evidence>
<proteinExistence type="predicted"/>
<dbReference type="EMBL" id="JAPWTJ010000409">
    <property type="protein sequence ID" value="KAJ8978711.1"/>
    <property type="molecule type" value="Genomic_DNA"/>
</dbReference>